<sequence>MNGATIGCSIFFRAGSYHPERLRASWHRWVLPHAPLVEVAGRLVVLGDPTHVVKDGGRMPGVVSLRETSETQSKPDYFRGQCWGAVGLLVGSLSACFCLPLSLQLHQGFRHLGEEDTHDPALKLGTRVVQMALSFALGNDRPVWLVLDAFFATASVFRLARSVWSVALQQPLVQVITRAKKNYVAYFPAPPKPPGKRGRQRQYGMKLVLWEAFDHDDFFRDVTLCIYGKEEQVRLMSPILWWKPLGQPLQFVWAVTP</sequence>
<keyword evidence="2" id="KW-0614">Plasmid</keyword>
<name>A0A8B0SSK4_9GAMM</name>
<evidence type="ECO:0000313" key="3">
    <source>
        <dbReference type="Proteomes" id="UP000664466"/>
    </source>
</evidence>
<dbReference type="RefSeq" id="WP_207249224.1">
    <property type="nucleotide sequence ID" value="NZ_JAFMPM010000004.1"/>
</dbReference>
<keyword evidence="3" id="KW-1185">Reference proteome</keyword>
<dbReference type="EMBL" id="JAFMPM010000004">
    <property type="protein sequence ID" value="MBO0611442.1"/>
    <property type="molecule type" value="Genomic_DNA"/>
</dbReference>
<accession>A0A8B0SSK4</accession>
<evidence type="ECO:0000313" key="1">
    <source>
        <dbReference type="EMBL" id="MBO0611442.1"/>
    </source>
</evidence>
<dbReference type="Proteomes" id="UP000664466">
    <property type="component" value="Unassembled WGS sequence"/>
</dbReference>
<dbReference type="AlphaFoldDB" id="A0A8B0SSK4"/>
<evidence type="ECO:0000313" key="2">
    <source>
        <dbReference type="EMBL" id="QTX12998.1"/>
    </source>
</evidence>
<protein>
    <submittedName>
        <fullName evidence="2">Transposase</fullName>
    </submittedName>
</protein>
<proteinExistence type="predicted"/>
<dbReference type="EMBL" id="CP072750">
    <property type="protein sequence ID" value="QTX12998.1"/>
    <property type="molecule type" value="Genomic_DNA"/>
</dbReference>
<organism evidence="2">
    <name type="scientific">Thiothrix fructosivorans</name>
    <dbReference type="NCBI Taxonomy" id="111770"/>
    <lineage>
        <taxon>Bacteria</taxon>
        <taxon>Pseudomonadati</taxon>
        <taxon>Pseudomonadota</taxon>
        <taxon>Gammaproteobacteria</taxon>
        <taxon>Thiotrichales</taxon>
        <taxon>Thiotrichaceae</taxon>
        <taxon>Thiothrix</taxon>
    </lineage>
</organism>
<reference evidence="1 3" key="1">
    <citation type="submission" date="2021-03" db="EMBL/GenBank/DDBJ databases">
        <title>Draft genome and methylome analysis of Thiotrix fructosivoruns ATCC 49748.</title>
        <authorList>
            <person name="Fomenkov A."/>
            <person name="Grabovich M.Y."/>
            <person name="Roberts R.J."/>
        </authorList>
    </citation>
    <scope>NUCLEOTIDE SEQUENCE [LARGE SCALE GENOMIC DNA]</scope>
    <source>
        <strain evidence="1 3">ATCC 49748</strain>
        <plasmid evidence="1">pTfr153</plasmid>
    </source>
</reference>
<gene>
    <name evidence="1" type="ORF">J1836_00635</name>
    <name evidence="2" type="ORF">J1836_020785</name>
</gene>
<reference evidence="2" key="2">
    <citation type="submission" date="2021-04" db="EMBL/GenBank/DDBJ databases">
        <title>Complete Genome and methylome analysis of Thiothrix fructosivorans ATCC 49748.</title>
        <authorList>
            <person name="Fomenkov A."/>
            <person name="Sun L."/>
            <person name="Vincze T."/>
            <person name="Grabovich M.Y."/>
            <person name="Roberts R.J."/>
        </authorList>
    </citation>
    <scope>NUCLEOTIDE SEQUENCE</scope>
    <source>
        <strain evidence="2">ATCC 49748</strain>
        <plasmid evidence="2">pTfr153</plasmid>
    </source>
</reference>
<geneLocation type="plasmid" evidence="2">
    <name>pTfr153</name>
</geneLocation>